<dbReference type="Gene3D" id="1.10.357.10">
    <property type="entry name" value="Tetracycline Repressor, domain 2"/>
    <property type="match status" value="1"/>
</dbReference>
<dbReference type="SUPFAM" id="SSF48498">
    <property type="entry name" value="Tetracyclin repressor-like, C-terminal domain"/>
    <property type="match status" value="1"/>
</dbReference>
<evidence type="ECO:0000256" key="1">
    <source>
        <dbReference type="ARBA" id="ARBA00023015"/>
    </source>
</evidence>
<evidence type="ECO:0000259" key="5">
    <source>
        <dbReference type="PROSITE" id="PS50977"/>
    </source>
</evidence>
<dbReference type="PANTHER" id="PTHR47506">
    <property type="entry name" value="TRANSCRIPTIONAL REGULATORY PROTEIN"/>
    <property type="match status" value="1"/>
</dbReference>
<dbReference type="InterPro" id="IPR011075">
    <property type="entry name" value="TetR_C"/>
</dbReference>
<comment type="caution">
    <text evidence="6">The sequence shown here is derived from an EMBL/GenBank/DDBJ whole genome shotgun (WGS) entry which is preliminary data.</text>
</comment>
<dbReference type="RefSeq" id="WP_169395434.1">
    <property type="nucleotide sequence ID" value="NZ_BAAAJH010000031.1"/>
</dbReference>
<dbReference type="PROSITE" id="PS50977">
    <property type="entry name" value="HTH_TETR_2"/>
    <property type="match status" value="1"/>
</dbReference>
<name>A0ABX1RDY4_9PSEU</name>
<evidence type="ECO:0000313" key="7">
    <source>
        <dbReference type="Proteomes" id="UP001296706"/>
    </source>
</evidence>
<dbReference type="Pfam" id="PF16925">
    <property type="entry name" value="TetR_C_13"/>
    <property type="match status" value="1"/>
</dbReference>
<dbReference type="PANTHER" id="PTHR47506:SF1">
    <property type="entry name" value="HTH-TYPE TRANSCRIPTIONAL REGULATOR YJDC"/>
    <property type="match status" value="1"/>
</dbReference>
<evidence type="ECO:0000313" key="6">
    <source>
        <dbReference type="EMBL" id="NMH77366.1"/>
    </source>
</evidence>
<keyword evidence="1" id="KW-0805">Transcription regulation</keyword>
<gene>
    <name evidence="6" type="ORF">HF577_09730</name>
</gene>
<evidence type="ECO:0000256" key="2">
    <source>
        <dbReference type="ARBA" id="ARBA00023125"/>
    </source>
</evidence>
<keyword evidence="2 4" id="KW-0238">DNA-binding</keyword>
<sequence length="231" mass="24946">MTVLLHPCLVTSLLVAHADGGGQSPRLTARGAATRARILQAAADLMYAKGVAATTMDDVRVASGTSKSQLYQHFSDKDAVVREVISLQASRVLERQRRRLERLSSLRGLELWRDAIVQRNALRNGAYGCELGSLANELADRDEESRVALAAHFRTWKALLAAGLARMRETGELGPDADPGWLATGIMAAVQGGYLLAQAERDVRPMEIALDMALDRVRGHASGSTADADQM</sequence>
<reference evidence="6 7" key="1">
    <citation type="submission" date="2020-04" db="EMBL/GenBank/DDBJ databases">
        <authorList>
            <person name="Klaysubun C."/>
            <person name="Duangmal K."/>
            <person name="Lipun K."/>
        </authorList>
    </citation>
    <scope>NUCLEOTIDE SEQUENCE [LARGE SCALE GENOMIC DNA]</scope>
    <source>
        <strain evidence="6 7">JCM 11839</strain>
    </source>
</reference>
<dbReference type="InterPro" id="IPR036271">
    <property type="entry name" value="Tet_transcr_reg_TetR-rel_C_sf"/>
</dbReference>
<dbReference type="SUPFAM" id="SSF46689">
    <property type="entry name" value="Homeodomain-like"/>
    <property type="match status" value="1"/>
</dbReference>
<dbReference type="Pfam" id="PF00440">
    <property type="entry name" value="TetR_N"/>
    <property type="match status" value="1"/>
</dbReference>
<keyword evidence="7" id="KW-1185">Reference proteome</keyword>
<keyword evidence="3" id="KW-0804">Transcription</keyword>
<dbReference type="PRINTS" id="PR00455">
    <property type="entry name" value="HTHTETR"/>
</dbReference>
<evidence type="ECO:0000256" key="3">
    <source>
        <dbReference type="ARBA" id="ARBA00023163"/>
    </source>
</evidence>
<proteinExistence type="predicted"/>
<protein>
    <submittedName>
        <fullName evidence="6">TetR/AcrR family transcriptional regulator</fullName>
    </submittedName>
</protein>
<accession>A0ABX1RDY4</accession>
<dbReference type="Proteomes" id="UP001296706">
    <property type="component" value="Unassembled WGS sequence"/>
</dbReference>
<organism evidence="6 7">
    <name type="scientific">Pseudonocardia xinjiangensis</name>
    <dbReference type="NCBI Taxonomy" id="75289"/>
    <lineage>
        <taxon>Bacteria</taxon>
        <taxon>Bacillati</taxon>
        <taxon>Actinomycetota</taxon>
        <taxon>Actinomycetes</taxon>
        <taxon>Pseudonocardiales</taxon>
        <taxon>Pseudonocardiaceae</taxon>
        <taxon>Pseudonocardia</taxon>
    </lineage>
</organism>
<dbReference type="InterPro" id="IPR001647">
    <property type="entry name" value="HTH_TetR"/>
</dbReference>
<dbReference type="EMBL" id="JAAXKY010000022">
    <property type="protein sequence ID" value="NMH77366.1"/>
    <property type="molecule type" value="Genomic_DNA"/>
</dbReference>
<feature type="DNA-binding region" description="H-T-H motif" evidence="4">
    <location>
        <begin position="55"/>
        <end position="74"/>
    </location>
</feature>
<feature type="domain" description="HTH tetR-type" evidence="5">
    <location>
        <begin position="32"/>
        <end position="92"/>
    </location>
</feature>
<dbReference type="InterPro" id="IPR009057">
    <property type="entry name" value="Homeodomain-like_sf"/>
</dbReference>
<evidence type="ECO:0000256" key="4">
    <source>
        <dbReference type="PROSITE-ProRule" id="PRU00335"/>
    </source>
</evidence>